<evidence type="ECO:0000256" key="8">
    <source>
        <dbReference type="ARBA" id="ARBA00059827"/>
    </source>
</evidence>
<evidence type="ECO:0000259" key="13">
    <source>
        <dbReference type="PROSITE" id="PS50113"/>
    </source>
</evidence>
<keyword evidence="3" id="KW-0597">Phosphoprotein</keyword>
<evidence type="ECO:0000259" key="11">
    <source>
        <dbReference type="PROSITE" id="PS50109"/>
    </source>
</evidence>
<keyword evidence="7" id="KW-0067">ATP-binding</keyword>
<dbReference type="NCBIfam" id="TIGR00229">
    <property type="entry name" value="sensory_box"/>
    <property type="match status" value="1"/>
</dbReference>
<sequence>MDASRPLRRNFIQYRNHGIALLLLGAGFAFDLLTPLGIAGGLIYVTVVLGALWDDNPNTVYWYAAAATVLTLLAYALLPRTGVNAWIVLSNRGLTILALWALAMQKAAQLSLRRKKTELTAIQDNTVEGMITISTEGTILSYNRACRKIFGYDAEEAIGRNVKFLMPEHYRTEHDGYLSNYLRTGQKKIIGTAREVEGQRKDGSIFPLDLSVSEVRVGGHLLFSGIVRDISEQKRIETEREQFIKDLSRSNQDLDDFAYVASHDLRAPLRVIGNASSWLEEDLADALDDESRENLQLIRSRITRMEQLLNDLHEYSRAGRNTDARYRQLMPGAELMDEVLMLVEQPDGFTINIDPGFASIRLPNMPLKQIFANLVSNAIKHNETGTGVVDVLLEDGGGFYAFTVADDGPGIAPQFHEQIFKMFQTLKSRDVVEGSGMGLAIVKKHVENAGGTITLESSAGEGCAFRFTWPKTARADNG</sequence>
<reference evidence="14 15" key="1">
    <citation type="submission" date="2013-09" db="EMBL/GenBank/DDBJ databases">
        <authorList>
            <consortium name="DOE Joint Genome Institute"/>
            <person name="Klenk H.-P."/>
            <person name="Huntemann M."/>
            <person name="Han J."/>
            <person name="Chen A."/>
            <person name="Kyrpides N."/>
            <person name="Mavromatis K."/>
            <person name="Markowitz V."/>
            <person name="Palaniappan K."/>
            <person name="Ivanova N."/>
            <person name="Schaumberg A."/>
            <person name="Pati A."/>
            <person name="Liolios K."/>
            <person name="Nordberg H.P."/>
            <person name="Cantor M.N."/>
            <person name="Hua S.X."/>
            <person name="Woyke T."/>
        </authorList>
    </citation>
    <scope>NUCLEOTIDE SEQUENCE [LARGE SCALE GENOMIC DNA]</scope>
    <source>
        <strain evidence="14 15">DSM 14336</strain>
    </source>
</reference>
<evidence type="ECO:0000313" key="14">
    <source>
        <dbReference type="EMBL" id="AHD02142.1"/>
    </source>
</evidence>
<evidence type="ECO:0000259" key="12">
    <source>
        <dbReference type="PROSITE" id="PS50112"/>
    </source>
</evidence>
<dbReference type="SMART" id="SM00388">
    <property type="entry name" value="HisKA"/>
    <property type="match status" value="1"/>
</dbReference>
<dbReference type="STRING" id="999552.METH_17050"/>
<dbReference type="HOGENOM" id="CLU_000445_114_71_5"/>
<dbReference type="PRINTS" id="PR00344">
    <property type="entry name" value="BCTRLSENSOR"/>
</dbReference>
<dbReference type="KEGG" id="lmd:METH_17050"/>
<evidence type="ECO:0000256" key="7">
    <source>
        <dbReference type="ARBA" id="ARBA00022840"/>
    </source>
</evidence>
<dbReference type="InterPro" id="IPR000700">
    <property type="entry name" value="PAS-assoc_C"/>
</dbReference>
<dbReference type="PANTHER" id="PTHR43304">
    <property type="entry name" value="PHYTOCHROME-LIKE PROTEIN CPH1"/>
    <property type="match status" value="1"/>
</dbReference>
<dbReference type="InterPro" id="IPR035965">
    <property type="entry name" value="PAS-like_dom_sf"/>
</dbReference>
<dbReference type="InterPro" id="IPR052162">
    <property type="entry name" value="Sensor_kinase/Photoreceptor"/>
</dbReference>
<dbReference type="PROSITE" id="PS50112">
    <property type="entry name" value="PAS"/>
    <property type="match status" value="1"/>
</dbReference>
<keyword evidence="10" id="KW-1133">Transmembrane helix</keyword>
<dbReference type="InterPro" id="IPR000014">
    <property type="entry name" value="PAS"/>
</dbReference>
<dbReference type="GO" id="GO:0000155">
    <property type="term" value="F:phosphorelay sensor kinase activity"/>
    <property type="evidence" value="ECO:0007669"/>
    <property type="project" value="InterPro"/>
</dbReference>
<evidence type="ECO:0000256" key="6">
    <source>
        <dbReference type="ARBA" id="ARBA00022777"/>
    </source>
</evidence>
<dbReference type="SMART" id="SM00091">
    <property type="entry name" value="PAS"/>
    <property type="match status" value="1"/>
</dbReference>
<keyword evidence="6 14" id="KW-0418">Kinase</keyword>
<organism evidence="14 15">
    <name type="scientific">Leisingera methylohalidivorans DSM 14336</name>
    <dbReference type="NCBI Taxonomy" id="999552"/>
    <lineage>
        <taxon>Bacteria</taxon>
        <taxon>Pseudomonadati</taxon>
        <taxon>Pseudomonadota</taxon>
        <taxon>Alphaproteobacteria</taxon>
        <taxon>Rhodobacterales</taxon>
        <taxon>Roseobacteraceae</taxon>
        <taxon>Leisingera</taxon>
    </lineage>
</organism>
<dbReference type="Proteomes" id="UP000018780">
    <property type="component" value="Chromosome"/>
</dbReference>
<dbReference type="GO" id="GO:0005524">
    <property type="term" value="F:ATP binding"/>
    <property type="evidence" value="ECO:0007669"/>
    <property type="project" value="UniProtKB-KW"/>
</dbReference>
<dbReference type="OrthoDB" id="9795133at2"/>
<dbReference type="PROSITE" id="PS50113">
    <property type="entry name" value="PAC"/>
    <property type="match status" value="1"/>
</dbReference>
<name>V9VZ16_9RHOB</name>
<dbReference type="Gene3D" id="3.30.450.20">
    <property type="entry name" value="PAS domain"/>
    <property type="match status" value="1"/>
</dbReference>
<dbReference type="InterPro" id="IPR036097">
    <property type="entry name" value="HisK_dim/P_sf"/>
</dbReference>
<evidence type="ECO:0000313" key="15">
    <source>
        <dbReference type="Proteomes" id="UP000018780"/>
    </source>
</evidence>
<gene>
    <name evidence="14" type="ORF">METH_17050</name>
</gene>
<feature type="transmembrane region" description="Helical" evidence="10">
    <location>
        <begin position="59"/>
        <end position="78"/>
    </location>
</feature>
<dbReference type="InterPro" id="IPR003594">
    <property type="entry name" value="HATPase_dom"/>
</dbReference>
<dbReference type="SUPFAM" id="SSF47384">
    <property type="entry name" value="Homodimeric domain of signal transducing histidine kinase"/>
    <property type="match status" value="1"/>
</dbReference>
<feature type="domain" description="Histidine kinase" evidence="11">
    <location>
        <begin position="260"/>
        <end position="473"/>
    </location>
</feature>
<feature type="domain" description="PAS" evidence="12">
    <location>
        <begin position="115"/>
        <end position="185"/>
    </location>
</feature>
<dbReference type="Gene3D" id="1.10.287.130">
    <property type="match status" value="1"/>
</dbReference>
<accession>V9VZ16</accession>
<keyword evidence="5" id="KW-0547">Nucleotide-binding</keyword>
<keyword evidence="15" id="KW-1185">Reference proteome</keyword>
<dbReference type="SUPFAM" id="SSF55874">
    <property type="entry name" value="ATPase domain of HSP90 chaperone/DNA topoisomerase II/histidine kinase"/>
    <property type="match status" value="1"/>
</dbReference>
<dbReference type="PANTHER" id="PTHR43304:SF1">
    <property type="entry name" value="PAC DOMAIN-CONTAINING PROTEIN"/>
    <property type="match status" value="1"/>
</dbReference>
<dbReference type="PATRIC" id="fig|999552.6.peg.3395"/>
<evidence type="ECO:0000256" key="3">
    <source>
        <dbReference type="ARBA" id="ARBA00022553"/>
    </source>
</evidence>
<dbReference type="InterPro" id="IPR036890">
    <property type="entry name" value="HATPase_C_sf"/>
</dbReference>
<dbReference type="EC" id="2.7.13.3" evidence="2"/>
<dbReference type="Gene3D" id="3.30.565.10">
    <property type="entry name" value="Histidine kinase-like ATPase, C-terminal domain"/>
    <property type="match status" value="1"/>
</dbReference>
<comment type="function">
    <text evidence="8">Putative oxygen sensor; modulates the activity of FixJ, a transcriptional activator of nitrogen fixation fixK gene. FixL probably acts as a kinase that phosphorylates FixJ.</text>
</comment>
<comment type="catalytic activity">
    <reaction evidence="1">
        <text>ATP + protein L-histidine = ADP + protein N-phospho-L-histidine.</text>
        <dbReference type="EC" id="2.7.13.3"/>
    </reaction>
</comment>
<dbReference type="SUPFAM" id="SSF55785">
    <property type="entry name" value="PYP-like sensor domain (PAS domain)"/>
    <property type="match status" value="1"/>
</dbReference>
<dbReference type="SMART" id="SM00086">
    <property type="entry name" value="PAC"/>
    <property type="match status" value="1"/>
</dbReference>
<dbReference type="PROSITE" id="PS50109">
    <property type="entry name" value="HIS_KIN"/>
    <property type="match status" value="1"/>
</dbReference>
<evidence type="ECO:0000256" key="10">
    <source>
        <dbReference type="SAM" id="Phobius"/>
    </source>
</evidence>
<dbReference type="AlphaFoldDB" id="V9VZ16"/>
<dbReference type="FunFam" id="3.30.450.20:FF:000060">
    <property type="entry name" value="Sensor protein FixL"/>
    <property type="match status" value="1"/>
</dbReference>
<keyword evidence="10" id="KW-0812">Transmembrane</keyword>
<protein>
    <recommendedName>
        <fullName evidence="9">Sensor protein FixL</fullName>
        <ecNumber evidence="2">2.7.13.3</ecNumber>
    </recommendedName>
</protein>
<evidence type="ECO:0000256" key="4">
    <source>
        <dbReference type="ARBA" id="ARBA00022679"/>
    </source>
</evidence>
<keyword evidence="4" id="KW-0808">Transferase</keyword>
<dbReference type="EMBL" id="CP006773">
    <property type="protein sequence ID" value="AHD02142.1"/>
    <property type="molecule type" value="Genomic_DNA"/>
</dbReference>
<evidence type="ECO:0000256" key="1">
    <source>
        <dbReference type="ARBA" id="ARBA00000085"/>
    </source>
</evidence>
<evidence type="ECO:0000256" key="2">
    <source>
        <dbReference type="ARBA" id="ARBA00012438"/>
    </source>
</evidence>
<dbReference type="CDD" id="cd00082">
    <property type="entry name" value="HisKA"/>
    <property type="match status" value="1"/>
</dbReference>
<dbReference type="InterPro" id="IPR004358">
    <property type="entry name" value="Sig_transdc_His_kin-like_C"/>
</dbReference>
<evidence type="ECO:0000256" key="9">
    <source>
        <dbReference type="ARBA" id="ARBA00070616"/>
    </source>
</evidence>
<dbReference type="InterPro" id="IPR003661">
    <property type="entry name" value="HisK_dim/P_dom"/>
</dbReference>
<dbReference type="InterPro" id="IPR005467">
    <property type="entry name" value="His_kinase_dom"/>
</dbReference>
<dbReference type="CDD" id="cd00130">
    <property type="entry name" value="PAS"/>
    <property type="match status" value="1"/>
</dbReference>
<evidence type="ECO:0000256" key="5">
    <source>
        <dbReference type="ARBA" id="ARBA00022741"/>
    </source>
</evidence>
<dbReference type="Pfam" id="PF00512">
    <property type="entry name" value="HisKA"/>
    <property type="match status" value="1"/>
</dbReference>
<dbReference type="Pfam" id="PF13426">
    <property type="entry name" value="PAS_9"/>
    <property type="match status" value="1"/>
</dbReference>
<keyword evidence="10" id="KW-0472">Membrane</keyword>
<dbReference type="SMART" id="SM00387">
    <property type="entry name" value="HATPase_c"/>
    <property type="match status" value="1"/>
</dbReference>
<feature type="domain" description="PAC" evidence="13">
    <location>
        <begin position="192"/>
        <end position="242"/>
    </location>
</feature>
<dbReference type="InterPro" id="IPR001610">
    <property type="entry name" value="PAC"/>
</dbReference>
<dbReference type="Pfam" id="PF02518">
    <property type="entry name" value="HATPase_c"/>
    <property type="match status" value="1"/>
</dbReference>
<feature type="transmembrane region" description="Helical" evidence="10">
    <location>
        <begin position="85"/>
        <end position="103"/>
    </location>
</feature>
<proteinExistence type="predicted"/>
<feature type="transmembrane region" description="Helical" evidence="10">
    <location>
        <begin position="21"/>
        <end position="53"/>
    </location>
</feature>